<dbReference type="SUPFAM" id="SSF53474">
    <property type="entry name" value="alpha/beta-Hydrolases"/>
    <property type="match status" value="1"/>
</dbReference>
<keyword evidence="4" id="KW-1185">Reference proteome</keyword>
<protein>
    <recommendedName>
        <fullName evidence="2">Alpha/beta hydrolase fold-3 domain-containing protein</fullName>
    </recommendedName>
</protein>
<evidence type="ECO:0000256" key="1">
    <source>
        <dbReference type="ARBA" id="ARBA00022801"/>
    </source>
</evidence>
<dbReference type="Gene3D" id="3.40.50.1820">
    <property type="entry name" value="alpha/beta hydrolase"/>
    <property type="match status" value="1"/>
</dbReference>
<sequence>MAQQDIRPFTAREPWRQFYAIYRLVGTILRLPYWMIASLISRPPNWTFKQAVLNSFFRDYVDRFSLAGVNETTTLEPGKQGVRFKVIDPADFSSSFFQGPAVSTEVAPAKVGGTWYPAEPSSPTGPVFLWLHGGAFVMGNSRDEFAGFAAKTLVEHGGAEAVFCLEYRLSGYGKNPFPAALQDAITAYLYLTETLKIPSTQITIGGDSAGGNLTIALLRYLKEQDTQLPQPSSAALASPWVSPLESLDPACTYTTEKNWSSDYLPLSFLQWGAKTYQPTGGIDGTVATYITPIGNPLATEVPILVWYGEREIFAPRVLAWAEEMRKVPGNRVEVFCEKDAVHDTIILGNVLGWEESAQGVAAKISDFVRANKASAV</sequence>
<dbReference type="GO" id="GO:0016787">
    <property type="term" value="F:hydrolase activity"/>
    <property type="evidence" value="ECO:0007669"/>
    <property type="project" value="UniProtKB-KW"/>
</dbReference>
<comment type="caution">
    <text evidence="3">The sequence shown here is derived from an EMBL/GenBank/DDBJ whole genome shotgun (WGS) entry which is preliminary data.</text>
</comment>
<proteinExistence type="predicted"/>
<dbReference type="InterPro" id="IPR013094">
    <property type="entry name" value="AB_hydrolase_3"/>
</dbReference>
<dbReference type="Proteomes" id="UP001140453">
    <property type="component" value="Unassembled WGS sequence"/>
</dbReference>
<dbReference type="Pfam" id="PF07859">
    <property type="entry name" value="Abhydrolase_3"/>
    <property type="match status" value="1"/>
</dbReference>
<reference evidence="3" key="1">
    <citation type="submission" date="2022-10" db="EMBL/GenBank/DDBJ databases">
        <title>Tapping the CABI collections for fungal endophytes: first genome assemblies for Collariella, Neodidymelliopsis, Ascochyta clinopodiicola, Didymella pomorum, Didymosphaeria variabile, Neocosmospora piperis and Neocucurbitaria cava.</title>
        <authorList>
            <person name="Hill R."/>
        </authorList>
    </citation>
    <scope>NUCLEOTIDE SEQUENCE</scope>
    <source>
        <strain evidence="3">IMI 355082</strain>
    </source>
</reference>
<gene>
    <name evidence="3" type="ORF">N0V93_000183</name>
</gene>
<dbReference type="AlphaFoldDB" id="A0A9W8Z3J0"/>
<evidence type="ECO:0000313" key="4">
    <source>
        <dbReference type="Proteomes" id="UP001140453"/>
    </source>
</evidence>
<dbReference type="InterPro" id="IPR050300">
    <property type="entry name" value="GDXG_lipolytic_enzyme"/>
</dbReference>
<evidence type="ECO:0000313" key="3">
    <source>
        <dbReference type="EMBL" id="KAJ4395967.1"/>
    </source>
</evidence>
<keyword evidence="1" id="KW-0378">Hydrolase</keyword>
<dbReference type="PANTHER" id="PTHR48081:SF8">
    <property type="entry name" value="ALPHA_BETA HYDROLASE FOLD-3 DOMAIN-CONTAINING PROTEIN-RELATED"/>
    <property type="match status" value="1"/>
</dbReference>
<name>A0A9W8Z3J0_9PEZI</name>
<dbReference type="InterPro" id="IPR029058">
    <property type="entry name" value="AB_hydrolase_fold"/>
</dbReference>
<dbReference type="OrthoDB" id="2152029at2759"/>
<evidence type="ECO:0000259" key="2">
    <source>
        <dbReference type="Pfam" id="PF07859"/>
    </source>
</evidence>
<accession>A0A9W8Z3J0</accession>
<organism evidence="3 4">
    <name type="scientific">Gnomoniopsis smithogilvyi</name>
    <dbReference type="NCBI Taxonomy" id="1191159"/>
    <lineage>
        <taxon>Eukaryota</taxon>
        <taxon>Fungi</taxon>
        <taxon>Dikarya</taxon>
        <taxon>Ascomycota</taxon>
        <taxon>Pezizomycotina</taxon>
        <taxon>Sordariomycetes</taxon>
        <taxon>Sordariomycetidae</taxon>
        <taxon>Diaporthales</taxon>
        <taxon>Gnomoniaceae</taxon>
        <taxon>Gnomoniopsis</taxon>
    </lineage>
</organism>
<dbReference type="EMBL" id="JAPEVB010000001">
    <property type="protein sequence ID" value="KAJ4395967.1"/>
    <property type="molecule type" value="Genomic_DNA"/>
</dbReference>
<dbReference type="PANTHER" id="PTHR48081">
    <property type="entry name" value="AB HYDROLASE SUPERFAMILY PROTEIN C4A8.06C"/>
    <property type="match status" value="1"/>
</dbReference>
<feature type="domain" description="Alpha/beta hydrolase fold-3" evidence="2">
    <location>
        <begin position="129"/>
        <end position="344"/>
    </location>
</feature>